<name>A0A1L7X4V9_9HELO</name>
<gene>
    <name evidence="1" type="ORF">PAC_09945</name>
</gene>
<dbReference type="AlphaFoldDB" id="A0A1L7X4V9"/>
<reference evidence="1 2" key="1">
    <citation type="submission" date="2016-03" db="EMBL/GenBank/DDBJ databases">
        <authorList>
            <person name="Ploux O."/>
        </authorList>
    </citation>
    <scope>NUCLEOTIDE SEQUENCE [LARGE SCALE GENOMIC DNA]</scope>
    <source>
        <strain evidence="1 2">UAMH 11012</strain>
    </source>
</reference>
<keyword evidence="2" id="KW-1185">Reference proteome</keyword>
<evidence type="ECO:0000313" key="1">
    <source>
        <dbReference type="EMBL" id="CZR60050.1"/>
    </source>
</evidence>
<accession>A0A1L7X4V9</accession>
<evidence type="ECO:0000313" key="2">
    <source>
        <dbReference type="Proteomes" id="UP000184330"/>
    </source>
</evidence>
<dbReference type="EMBL" id="FJOG01000015">
    <property type="protein sequence ID" value="CZR60050.1"/>
    <property type="molecule type" value="Genomic_DNA"/>
</dbReference>
<sequence length="91" mass="9975">MLNEAIKTAVDFKSTAGADLQVGLQGVDKAPFPQGVSVLVQDSSVKVKIADIKSSVSSPLSSKAIDLRQQEPEQWFEKEPREVKRCGSWMK</sequence>
<dbReference type="Proteomes" id="UP000184330">
    <property type="component" value="Unassembled WGS sequence"/>
</dbReference>
<protein>
    <submittedName>
        <fullName evidence="1">Uncharacterized protein</fullName>
    </submittedName>
</protein>
<organism evidence="1 2">
    <name type="scientific">Phialocephala subalpina</name>
    <dbReference type="NCBI Taxonomy" id="576137"/>
    <lineage>
        <taxon>Eukaryota</taxon>
        <taxon>Fungi</taxon>
        <taxon>Dikarya</taxon>
        <taxon>Ascomycota</taxon>
        <taxon>Pezizomycotina</taxon>
        <taxon>Leotiomycetes</taxon>
        <taxon>Helotiales</taxon>
        <taxon>Mollisiaceae</taxon>
        <taxon>Phialocephala</taxon>
        <taxon>Phialocephala fortinii species complex</taxon>
    </lineage>
</organism>
<proteinExistence type="predicted"/>